<protein>
    <submittedName>
        <fullName evidence="1">Putative acyl carrier protein</fullName>
    </submittedName>
</protein>
<name>A0A0B6RRC2_BURPL</name>
<accession>A0A0B6RRC2</accession>
<proteinExistence type="predicted"/>
<reference evidence="1 2" key="2">
    <citation type="journal article" date="2016" name="Appl. Microbiol. Biotechnol.">
        <title>Mutations improving production and secretion of extracellular lipase by Burkholderia glumae PG1.</title>
        <authorList>
            <person name="Knapp A."/>
            <person name="Voget S."/>
            <person name="Gao R."/>
            <person name="Zaburannyi N."/>
            <person name="Krysciak D."/>
            <person name="Breuer M."/>
            <person name="Hauer B."/>
            <person name="Streit W.R."/>
            <person name="Muller R."/>
            <person name="Daniel R."/>
            <person name="Jaeger K.E."/>
        </authorList>
    </citation>
    <scope>NUCLEOTIDE SEQUENCE [LARGE SCALE GENOMIC DNA]</scope>
    <source>
        <strain evidence="1 2">PG1</strain>
    </source>
</reference>
<dbReference type="InterPro" id="IPR036736">
    <property type="entry name" value="ACP-like_sf"/>
</dbReference>
<dbReference type="EMBL" id="CP002580">
    <property type="protein sequence ID" value="AJK45918.1"/>
    <property type="molecule type" value="Genomic_DNA"/>
</dbReference>
<gene>
    <name evidence="1" type="ORF">BGL_1c14020</name>
</gene>
<dbReference type="SUPFAM" id="SSF47336">
    <property type="entry name" value="ACP-like"/>
    <property type="match status" value="1"/>
</dbReference>
<dbReference type="KEGG" id="bgp:BGL_1c14020"/>
<dbReference type="RefSeq" id="WP_123863454.1">
    <property type="nucleotide sequence ID" value="NZ_CP002580.1"/>
</dbReference>
<organism evidence="1 2">
    <name type="scientific">Burkholderia plantarii</name>
    <dbReference type="NCBI Taxonomy" id="41899"/>
    <lineage>
        <taxon>Bacteria</taxon>
        <taxon>Pseudomonadati</taxon>
        <taxon>Pseudomonadota</taxon>
        <taxon>Betaproteobacteria</taxon>
        <taxon>Burkholderiales</taxon>
        <taxon>Burkholderiaceae</taxon>
        <taxon>Burkholderia</taxon>
    </lineage>
</organism>
<dbReference type="Gene3D" id="1.10.1200.10">
    <property type="entry name" value="ACP-like"/>
    <property type="match status" value="1"/>
</dbReference>
<evidence type="ECO:0000313" key="1">
    <source>
        <dbReference type="EMBL" id="AJK45918.1"/>
    </source>
</evidence>
<dbReference type="HOGENOM" id="CLU_2166207_0_0_4"/>
<evidence type="ECO:0000313" key="2">
    <source>
        <dbReference type="Proteomes" id="UP000031838"/>
    </source>
</evidence>
<sequence length="132" mass="14266">MVTPLARRYSDAIRPRVSRDRRTLRIDRMTNPILPAGDALRVAIASRIAGHLNVDAGRLQAGVPFAEVIPDFDSLILLEIVLMLEGEFGLRLDEVPTGQADSAASSPANLEALAAQIEAAARRLKYAPAEPL</sequence>
<dbReference type="AlphaFoldDB" id="A0A0B6RRC2"/>
<dbReference type="Proteomes" id="UP000031838">
    <property type="component" value="Chromosome 1"/>
</dbReference>
<keyword evidence="2" id="KW-1185">Reference proteome</keyword>
<reference evidence="2" key="1">
    <citation type="submission" date="2011-03" db="EMBL/GenBank/DDBJ databases">
        <authorList>
            <person name="Voget S."/>
            <person name="Streit W.R."/>
            <person name="Jaeger K.E."/>
            <person name="Daniel R."/>
        </authorList>
    </citation>
    <scope>NUCLEOTIDE SEQUENCE [LARGE SCALE GENOMIC DNA]</scope>
    <source>
        <strain evidence="2">PG1</strain>
    </source>
</reference>